<keyword evidence="3" id="KW-1185">Reference proteome</keyword>
<organism evidence="2 3">
    <name type="scientific">Cristinia sonorae</name>
    <dbReference type="NCBI Taxonomy" id="1940300"/>
    <lineage>
        <taxon>Eukaryota</taxon>
        <taxon>Fungi</taxon>
        <taxon>Dikarya</taxon>
        <taxon>Basidiomycota</taxon>
        <taxon>Agaricomycotina</taxon>
        <taxon>Agaricomycetes</taxon>
        <taxon>Agaricomycetidae</taxon>
        <taxon>Agaricales</taxon>
        <taxon>Pleurotineae</taxon>
        <taxon>Stephanosporaceae</taxon>
        <taxon>Cristinia</taxon>
    </lineage>
</organism>
<comment type="caution">
    <text evidence="2">The sequence shown here is derived from an EMBL/GenBank/DDBJ whole genome shotgun (WGS) entry which is preliminary data.</text>
</comment>
<feature type="compositionally biased region" description="Acidic residues" evidence="1">
    <location>
        <begin position="230"/>
        <end position="241"/>
    </location>
</feature>
<accession>A0A8K0UM71</accession>
<reference evidence="2" key="1">
    <citation type="journal article" date="2021" name="New Phytol.">
        <title>Evolutionary innovations through gain and loss of genes in the ectomycorrhizal Boletales.</title>
        <authorList>
            <person name="Wu G."/>
            <person name="Miyauchi S."/>
            <person name="Morin E."/>
            <person name="Kuo A."/>
            <person name="Drula E."/>
            <person name="Varga T."/>
            <person name="Kohler A."/>
            <person name="Feng B."/>
            <person name="Cao Y."/>
            <person name="Lipzen A."/>
            <person name="Daum C."/>
            <person name="Hundley H."/>
            <person name="Pangilinan J."/>
            <person name="Johnson J."/>
            <person name="Barry K."/>
            <person name="LaButti K."/>
            <person name="Ng V."/>
            <person name="Ahrendt S."/>
            <person name="Min B."/>
            <person name="Choi I.G."/>
            <person name="Park H."/>
            <person name="Plett J.M."/>
            <person name="Magnuson J."/>
            <person name="Spatafora J.W."/>
            <person name="Nagy L.G."/>
            <person name="Henrissat B."/>
            <person name="Grigoriev I.V."/>
            <person name="Yang Z.L."/>
            <person name="Xu J."/>
            <person name="Martin F.M."/>
        </authorList>
    </citation>
    <scope>NUCLEOTIDE SEQUENCE</scope>
    <source>
        <strain evidence="2">KKN 215</strain>
    </source>
</reference>
<evidence type="ECO:0000313" key="2">
    <source>
        <dbReference type="EMBL" id="KAH8099908.1"/>
    </source>
</evidence>
<sequence>MASTSLSTPVIDTPDQAFMWIVCHPAWEFENQIWTSRLFCKLVGCNDGLPPWLSQPEDHLPPAQRTHSLSELQIHHFRDLVGMFGVHQNDISILRWEYYLRNDRPLHPGLPILTAYVMPRWMKLTARFVKVINDMNVVDPKEMVERYGSEVNLFTMVGWDNSVNSERIMRRFFCRIPEDFPEVHPSITHDLIINIIRLYGPSWRKQLVCDLFDDGIDILKRERERREELEREELEQEELEQERERRRERRRERGGRRSEQQEISSSALLCNFPCPAIIVLTYCAMYPAPINTLRVCDFVNWRKKNVLGFPHRTSVEEPCAWLIY</sequence>
<dbReference type="Proteomes" id="UP000813824">
    <property type="component" value="Unassembled WGS sequence"/>
</dbReference>
<feature type="region of interest" description="Disordered" evidence="1">
    <location>
        <begin position="230"/>
        <end position="258"/>
    </location>
</feature>
<proteinExistence type="predicted"/>
<gene>
    <name evidence="2" type="ORF">BXZ70DRAFT_907882</name>
</gene>
<dbReference type="EMBL" id="JAEVFJ010000018">
    <property type="protein sequence ID" value="KAH8099908.1"/>
    <property type="molecule type" value="Genomic_DNA"/>
</dbReference>
<evidence type="ECO:0000256" key="1">
    <source>
        <dbReference type="SAM" id="MobiDB-lite"/>
    </source>
</evidence>
<evidence type="ECO:0000313" key="3">
    <source>
        <dbReference type="Proteomes" id="UP000813824"/>
    </source>
</evidence>
<protein>
    <submittedName>
        <fullName evidence="2">Uncharacterized protein</fullName>
    </submittedName>
</protein>
<dbReference type="AlphaFoldDB" id="A0A8K0UM71"/>
<name>A0A8K0UM71_9AGAR</name>